<name>A0A0M0HLA5_VIBNE</name>
<dbReference type="RefSeq" id="WP_053396264.1">
    <property type="nucleotide sequence ID" value="NZ_LHPJ01000010.1"/>
</dbReference>
<accession>A0A0M0HLA5</accession>
<dbReference type="EMBL" id="LHPJ01000010">
    <property type="protein sequence ID" value="KOO02854.1"/>
    <property type="molecule type" value="Genomic_DNA"/>
</dbReference>
<dbReference type="GO" id="GO:0005886">
    <property type="term" value="C:plasma membrane"/>
    <property type="evidence" value="ECO:0007669"/>
    <property type="project" value="UniProtKB-SubCell"/>
</dbReference>
<keyword evidence="12" id="KW-1185">Reference proteome</keyword>
<dbReference type="GO" id="GO:0015627">
    <property type="term" value="C:type II protein secretion system complex"/>
    <property type="evidence" value="ECO:0007669"/>
    <property type="project" value="InterPro"/>
</dbReference>
<evidence type="ECO:0000256" key="4">
    <source>
        <dbReference type="ARBA" id="ARBA00022448"/>
    </source>
</evidence>
<evidence type="ECO:0000313" key="12">
    <source>
        <dbReference type="Proteomes" id="UP000037515"/>
    </source>
</evidence>
<organism evidence="11 12">
    <name type="scientific">Vibrio nereis</name>
    <dbReference type="NCBI Taxonomy" id="693"/>
    <lineage>
        <taxon>Bacteria</taxon>
        <taxon>Pseudomonadati</taxon>
        <taxon>Pseudomonadota</taxon>
        <taxon>Gammaproteobacteria</taxon>
        <taxon>Vibrionales</taxon>
        <taxon>Vibrionaceae</taxon>
        <taxon>Vibrio</taxon>
    </lineage>
</organism>
<dbReference type="Pfam" id="PF01203">
    <property type="entry name" value="T2SSN"/>
    <property type="match status" value="1"/>
</dbReference>
<evidence type="ECO:0000256" key="1">
    <source>
        <dbReference type="ARBA" id="ARBA00004533"/>
    </source>
</evidence>
<protein>
    <recommendedName>
        <fullName evidence="3">Type II secretion system protein N</fullName>
    </recommendedName>
    <alternativeName>
        <fullName evidence="10">General secretion pathway protein N</fullName>
    </alternativeName>
</protein>
<dbReference type="GO" id="GO:0015628">
    <property type="term" value="P:protein secretion by the type II secretion system"/>
    <property type="evidence" value="ECO:0007669"/>
    <property type="project" value="InterPro"/>
</dbReference>
<evidence type="ECO:0000256" key="6">
    <source>
        <dbReference type="ARBA" id="ARBA00022519"/>
    </source>
</evidence>
<comment type="subcellular location">
    <subcellularLocation>
        <location evidence="1">Cell inner membrane</location>
    </subcellularLocation>
</comment>
<keyword evidence="9" id="KW-0472">Membrane</keyword>
<keyword evidence="4" id="KW-0813">Transport</keyword>
<reference evidence="12" key="1">
    <citation type="submission" date="2015-08" db="EMBL/GenBank/DDBJ databases">
        <title>Vibrio galatheae sp. nov., a novel member of the Vibrionaceae family isolated from the Solomon Islands.</title>
        <authorList>
            <person name="Giubergia S."/>
            <person name="Machado H."/>
            <person name="Mateiu R.V."/>
            <person name="Gram L."/>
        </authorList>
    </citation>
    <scope>NUCLEOTIDE SEQUENCE [LARGE SCALE GENOMIC DNA]</scope>
    <source>
        <strain evidence="12">DSM 19584</strain>
    </source>
</reference>
<keyword evidence="8" id="KW-0653">Protein transport</keyword>
<evidence type="ECO:0000256" key="5">
    <source>
        <dbReference type="ARBA" id="ARBA00022475"/>
    </source>
</evidence>
<evidence type="ECO:0000313" key="11">
    <source>
        <dbReference type="EMBL" id="KOO02854.1"/>
    </source>
</evidence>
<keyword evidence="7" id="KW-0812">Transmembrane</keyword>
<evidence type="ECO:0000256" key="10">
    <source>
        <dbReference type="ARBA" id="ARBA00030772"/>
    </source>
</evidence>
<keyword evidence="5" id="KW-1003">Cell membrane</keyword>
<keyword evidence="6" id="KW-0997">Cell inner membrane</keyword>
<comment type="caution">
    <text evidence="11">The sequence shown here is derived from an EMBL/GenBank/DDBJ whole genome shotgun (WGS) entry which is preliminary data.</text>
</comment>
<dbReference type="PATRIC" id="fig|693.5.peg.2675"/>
<evidence type="ECO:0000256" key="3">
    <source>
        <dbReference type="ARBA" id="ARBA00021563"/>
    </source>
</evidence>
<dbReference type="InterPro" id="IPR022792">
    <property type="entry name" value="T2SS_protein-GspN"/>
</dbReference>
<dbReference type="STRING" id="693.AKJ17_13060"/>
<evidence type="ECO:0000256" key="9">
    <source>
        <dbReference type="ARBA" id="ARBA00023136"/>
    </source>
</evidence>
<evidence type="ECO:0000256" key="2">
    <source>
        <dbReference type="ARBA" id="ARBA00007208"/>
    </source>
</evidence>
<dbReference type="OrthoDB" id="6118198at2"/>
<evidence type="ECO:0000256" key="8">
    <source>
        <dbReference type="ARBA" id="ARBA00022927"/>
    </source>
</evidence>
<gene>
    <name evidence="11" type="ORF">AKJ17_13060</name>
</gene>
<proteinExistence type="inferred from homology"/>
<sequence>MKRIILLSIGLLLVFVASAIVHLPAQIVVDNAPLPRQLKLAGVEGSLWQGSAESVSWQADNFGQVHWQLLPSKLLSGKAEAQVRFGHGSDMQLTGRGVVGYGLDGVPYAKNLVASLPVSQVVKMAPPMPIPLTLNGHVELTVRHLEYAAPYCREAEGTVVWNTDKIGTPIDELLVGPVIADFTCLESTITLNGGQQSKQVESSAEVVLQPNRRYQSKAWFKPGSEFPKAFSEQLGWLPDPDNAGRYQFSYNGRL</sequence>
<dbReference type="AlphaFoldDB" id="A0A0M0HLA5"/>
<comment type="similarity">
    <text evidence="2">Belongs to the GSP N family.</text>
</comment>
<dbReference type="Proteomes" id="UP000037515">
    <property type="component" value="Unassembled WGS sequence"/>
</dbReference>
<evidence type="ECO:0000256" key="7">
    <source>
        <dbReference type="ARBA" id="ARBA00022692"/>
    </source>
</evidence>